<name>A0A8J8SXL3_HALGN</name>
<dbReference type="EMBL" id="RRYP01017086">
    <property type="protein sequence ID" value="TNV74360.1"/>
    <property type="molecule type" value="Genomic_DNA"/>
</dbReference>
<sequence>MSQIQELQSKEEQSSNHIEKLTQEVADLVAENQRLHSQSIQVLSIDSQGAGQKQRNDLLKLVSMQEDDQQSSSAEPSIQIEETKYQMHQQHKRSVSPINQYCLTSQISPMKKSQIEVSKSSLSNIQKSLAKNSRPTSPHKIGTRNYSTAQQSTIQEHVRALSFSKQFNLREYYEIYIRSDQILKDIYSNRYGQFAEIDPHEIKEKCLKIPDIFAIIQEQYNKKFIIPKEALIQEGQIKEATINALNQFIVMIFMKPELHQNNRTQNKNLVQQKTLQRFQLNLAHIDKVFLHSLAKLSIFQSQIDHLRYILIDKNDENKIFTAKIQKITTDKIADYSGYIDIEIPAQYTTRLDIKMKANKFYSSEVQANITVTDNNGKQVAFLPNKEIKFN</sequence>
<accession>A0A8J8SXL3</accession>
<gene>
    <name evidence="3" type="ORF">FGO68_gene16620</name>
</gene>
<feature type="region of interest" description="Disordered" evidence="2">
    <location>
        <begin position="128"/>
        <end position="148"/>
    </location>
</feature>
<evidence type="ECO:0000256" key="1">
    <source>
        <dbReference type="SAM" id="Coils"/>
    </source>
</evidence>
<evidence type="ECO:0000256" key="2">
    <source>
        <dbReference type="SAM" id="MobiDB-lite"/>
    </source>
</evidence>
<feature type="coiled-coil region" evidence="1">
    <location>
        <begin position="4"/>
        <end position="38"/>
    </location>
</feature>
<organism evidence="3 4">
    <name type="scientific">Halteria grandinella</name>
    <dbReference type="NCBI Taxonomy" id="5974"/>
    <lineage>
        <taxon>Eukaryota</taxon>
        <taxon>Sar</taxon>
        <taxon>Alveolata</taxon>
        <taxon>Ciliophora</taxon>
        <taxon>Intramacronucleata</taxon>
        <taxon>Spirotrichea</taxon>
        <taxon>Stichotrichia</taxon>
        <taxon>Sporadotrichida</taxon>
        <taxon>Halteriidae</taxon>
        <taxon>Halteria</taxon>
    </lineage>
</organism>
<dbReference type="AlphaFoldDB" id="A0A8J8SXL3"/>
<proteinExistence type="predicted"/>
<evidence type="ECO:0000313" key="3">
    <source>
        <dbReference type="EMBL" id="TNV74360.1"/>
    </source>
</evidence>
<comment type="caution">
    <text evidence="3">The sequence shown here is derived from an EMBL/GenBank/DDBJ whole genome shotgun (WGS) entry which is preliminary data.</text>
</comment>
<reference evidence="3" key="1">
    <citation type="submission" date="2019-06" db="EMBL/GenBank/DDBJ databases">
        <authorList>
            <person name="Zheng W."/>
        </authorList>
    </citation>
    <scope>NUCLEOTIDE SEQUENCE</scope>
    <source>
        <strain evidence="3">QDHG01</strain>
    </source>
</reference>
<keyword evidence="1" id="KW-0175">Coiled coil</keyword>
<protein>
    <submittedName>
        <fullName evidence="3">Uncharacterized protein</fullName>
    </submittedName>
</protein>
<keyword evidence="4" id="KW-1185">Reference proteome</keyword>
<dbReference type="Proteomes" id="UP000785679">
    <property type="component" value="Unassembled WGS sequence"/>
</dbReference>
<evidence type="ECO:0000313" key="4">
    <source>
        <dbReference type="Proteomes" id="UP000785679"/>
    </source>
</evidence>